<sequence>MPVASLGSMSRKGRPSLYRMVLIAGFLSLNAVFWYLAIKAVAFVSLLATL</sequence>
<dbReference type="Proteomes" id="UP000622580">
    <property type="component" value="Unassembled WGS sequence"/>
</dbReference>
<name>A0A941HV71_9CAUL</name>
<gene>
    <name evidence="2" type="ORF">JKL49_03245</name>
</gene>
<feature type="transmembrane region" description="Helical" evidence="1">
    <location>
        <begin position="21"/>
        <end position="48"/>
    </location>
</feature>
<keyword evidence="3" id="KW-1185">Reference proteome</keyword>
<organism evidence="2 3">
    <name type="scientific">Phenylobacterium glaciei</name>
    <dbReference type="NCBI Taxonomy" id="2803784"/>
    <lineage>
        <taxon>Bacteria</taxon>
        <taxon>Pseudomonadati</taxon>
        <taxon>Pseudomonadota</taxon>
        <taxon>Alphaproteobacteria</taxon>
        <taxon>Caulobacterales</taxon>
        <taxon>Caulobacteraceae</taxon>
        <taxon>Phenylobacterium</taxon>
    </lineage>
</organism>
<evidence type="ECO:0000313" key="2">
    <source>
        <dbReference type="EMBL" id="MBR7618393.1"/>
    </source>
</evidence>
<evidence type="ECO:0000256" key="1">
    <source>
        <dbReference type="SAM" id="Phobius"/>
    </source>
</evidence>
<proteinExistence type="predicted"/>
<reference evidence="2" key="1">
    <citation type="submission" date="2021-04" db="EMBL/GenBank/DDBJ databases">
        <title>Draft genome assembly of strain Phenylobacterium sp. 20VBR1 using MiniION and Illumina platforms.</title>
        <authorList>
            <person name="Thomas F.A."/>
            <person name="Krishnan K.P."/>
            <person name="Sinha R.K."/>
        </authorList>
    </citation>
    <scope>NUCLEOTIDE SEQUENCE</scope>
    <source>
        <strain evidence="2">20VBR1</strain>
    </source>
</reference>
<evidence type="ECO:0000313" key="3">
    <source>
        <dbReference type="Proteomes" id="UP000622580"/>
    </source>
</evidence>
<dbReference type="AlphaFoldDB" id="A0A941HV71"/>
<keyword evidence="1" id="KW-0812">Transmembrane</keyword>
<dbReference type="RefSeq" id="WP_215338276.1">
    <property type="nucleotide sequence ID" value="NZ_JAGSGD010000001.1"/>
</dbReference>
<keyword evidence="1" id="KW-0472">Membrane</keyword>
<comment type="caution">
    <text evidence="2">The sequence shown here is derived from an EMBL/GenBank/DDBJ whole genome shotgun (WGS) entry which is preliminary data.</text>
</comment>
<keyword evidence="1" id="KW-1133">Transmembrane helix</keyword>
<protein>
    <submittedName>
        <fullName evidence="2">Uncharacterized protein</fullName>
    </submittedName>
</protein>
<dbReference type="EMBL" id="JAGSGD010000001">
    <property type="protein sequence ID" value="MBR7618393.1"/>
    <property type="molecule type" value="Genomic_DNA"/>
</dbReference>
<accession>A0A941HV71</accession>